<keyword evidence="3" id="KW-1185">Reference proteome</keyword>
<dbReference type="Gene3D" id="1.20.58.1700">
    <property type="match status" value="1"/>
</dbReference>
<evidence type="ECO:0000259" key="1">
    <source>
        <dbReference type="Pfam" id="PF01425"/>
    </source>
</evidence>
<dbReference type="Gene3D" id="3.90.1300.10">
    <property type="entry name" value="Amidase signature (AS) domain"/>
    <property type="match status" value="1"/>
</dbReference>
<dbReference type="OrthoDB" id="182039at2"/>
<dbReference type="Pfam" id="PF01425">
    <property type="entry name" value="Amidase"/>
    <property type="match status" value="1"/>
</dbReference>
<evidence type="ECO:0000313" key="3">
    <source>
        <dbReference type="Proteomes" id="UP000198362"/>
    </source>
</evidence>
<gene>
    <name evidence="2" type="ORF">SAMN05421812_101327</name>
</gene>
<dbReference type="AlphaFoldDB" id="A0A239GC29"/>
<dbReference type="InterPro" id="IPR000120">
    <property type="entry name" value="Amidase"/>
</dbReference>
<dbReference type="SUPFAM" id="SSF75304">
    <property type="entry name" value="Amidase signature (AS) enzymes"/>
    <property type="match status" value="1"/>
</dbReference>
<dbReference type="EMBL" id="FZPH01000001">
    <property type="protein sequence ID" value="SNS66679.1"/>
    <property type="molecule type" value="Genomic_DNA"/>
</dbReference>
<proteinExistence type="predicted"/>
<dbReference type="InterPro" id="IPR023631">
    <property type="entry name" value="Amidase_dom"/>
</dbReference>
<dbReference type="NCBIfam" id="NF006043">
    <property type="entry name" value="PRK08186.1"/>
    <property type="match status" value="1"/>
</dbReference>
<dbReference type="Proteomes" id="UP000198362">
    <property type="component" value="Unassembled WGS sequence"/>
</dbReference>
<keyword evidence="2" id="KW-0378">Hydrolase</keyword>
<dbReference type="RefSeq" id="WP_089243845.1">
    <property type="nucleotide sequence ID" value="NZ_FZPH01000001.1"/>
</dbReference>
<sequence>MPRRPVPDLRVTALRAAYDSGGLRPADVVDEVLGRIADDHSWITLVPADDFRARAAELEAKSDRPKLYGVPFAVKDNIDVAGLPTTAGCPDFAYRPDRTAEVVTRLLDAGAMLVGKTNLDQFATGLTGTRSPYGACSSVFGGGLVSGGSSSGSALAVATRTVSFALGTDTAGSGRVPAALNGIVGLKPTRGLLSAAGVVPACRSLDCVSVFAGDVAGAAAVFEVALARSLTDPWSRSVALPRRAPGTLRLGVPAAPLDDADPGQAEAFARGRQRATALAARTRPVDVRPFLAAGDLLYEGPWVAERLTAVGDFLDAKPDSVLPVTRTVLETGRRHSAVDAFRAQHRLRELAAVVEQGWREIDLLVLPTVGTTVTHAEVAADPIGRNAALGRYTHFANLLDLAVVAVPNGFTPDGRPASLSLIGPAGSDVTLLRFAAALA</sequence>
<evidence type="ECO:0000313" key="2">
    <source>
        <dbReference type="EMBL" id="SNS66679.1"/>
    </source>
</evidence>
<name>A0A239GC29_9ACTN</name>
<dbReference type="InterPro" id="IPR036928">
    <property type="entry name" value="AS_sf"/>
</dbReference>
<accession>A0A239GC29</accession>
<dbReference type="NCBIfam" id="TIGR02713">
    <property type="entry name" value="allophanate_hyd"/>
    <property type="match status" value="1"/>
</dbReference>
<feature type="domain" description="Amidase" evidence="1">
    <location>
        <begin position="31"/>
        <end position="432"/>
    </location>
</feature>
<dbReference type="GO" id="GO:0016787">
    <property type="term" value="F:hydrolase activity"/>
    <property type="evidence" value="ECO:0007669"/>
    <property type="project" value="UniProtKB-KW"/>
</dbReference>
<reference evidence="2 3" key="1">
    <citation type="submission" date="2017-06" db="EMBL/GenBank/DDBJ databases">
        <authorList>
            <person name="Kim H.J."/>
            <person name="Triplett B.A."/>
        </authorList>
    </citation>
    <scope>NUCLEOTIDE SEQUENCE [LARGE SCALE GENOMIC DNA]</scope>
    <source>
        <strain evidence="2 3">CGMCC 4.5593</strain>
    </source>
</reference>
<dbReference type="PANTHER" id="PTHR11895">
    <property type="entry name" value="TRANSAMIDASE"/>
    <property type="match status" value="1"/>
</dbReference>
<organism evidence="2 3">
    <name type="scientific">Asanoa hainanensis</name>
    <dbReference type="NCBI Taxonomy" id="560556"/>
    <lineage>
        <taxon>Bacteria</taxon>
        <taxon>Bacillati</taxon>
        <taxon>Actinomycetota</taxon>
        <taxon>Actinomycetes</taxon>
        <taxon>Micromonosporales</taxon>
        <taxon>Micromonosporaceae</taxon>
        <taxon>Asanoa</taxon>
    </lineage>
</organism>
<dbReference type="InterPro" id="IPR014085">
    <property type="entry name" value="Allophanate_hydrolase"/>
</dbReference>
<protein>
    <submittedName>
        <fullName evidence="2">Allophanate hydrolase</fullName>
    </submittedName>
</protein>
<dbReference type="PANTHER" id="PTHR11895:SF169">
    <property type="entry name" value="GLUTAMYL-TRNA(GLN) AMIDOTRANSFERASE"/>
    <property type="match status" value="1"/>
</dbReference>